<feature type="transmembrane region" description="Helical" evidence="1">
    <location>
        <begin position="65"/>
        <end position="83"/>
    </location>
</feature>
<evidence type="ECO:0000313" key="3">
    <source>
        <dbReference type="EMBL" id="QGR22295.1"/>
    </source>
</evidence>
<dbReference type="NCBIfam" id="TIGR00304">
    <property type="entry name" value="TIGR00304 family membrane protein"/>
    <property type="match status" value="1"/>
</dbReference>
<dbReference type="Proteomes" id="UP000474054">
    <property type="component" value="Unassembled WGS sequence"/>
</dbReference>
<organism evidence="3 4">
    <name type="scientific">Acidianus ambivalens</name>
    <name type="common">Desulfurolobus ambivalens</name>
    <dbReference type="NCBI Taxonomy" id="2283"/>
    <lineage>
        <taxon>Archaea</taxon>
        <taxon>Thermoproteota</taxon>
        <taxon>Thermoprotei</taxon>
        <taxon>Sulfolobales</taxon>
        <taxon>Sulfolobaceae</taxon>
        <taxon>Acidianus</taxon>
    </lineage>
</organism>
<dbReference type="EMBL" id="CP045482">
    <property type="protein sequence ID" value="QGR22295.1"/>
    <property type="molecule type" value="Genomic_DNA"/>
</dbReference>
<evidence type="ECO:0000313" key="5">
    <source>
        <dbReference type="Proteomes" id="UP000474054"/>
    </source>
</evidence>
<reference evidence="3 4" key="2">
    <citation type="submission" date="2019-10" db="EMBL/GenBank/DDBJ databases">
        <title>Genome Sequences from Six Type Strain Members of the Archaeal Family Sulfolobaceae: Acidianus ambivalens, Acidianus infernus, Metallosphaera prunae, Stygiolobus azoricus, Sulfolobus metallicus, and Sulfurisphaera ohwakuensis.</title>
        <authorList>
            <person name="Counts J.A."/>
            <person name="Kelly R.M."/>
        </authorList>
    </citation>
    <scope>NUCLEOTIDE SEQUENCE [LARGE SCALE GENOMIC DNA]</scope>
    <source>
        <strain evidence="3 4">LEI 10</strain>
    </source>
</reference>
<keyword evidence="1" id="KW-1133">Transmembrane helix</keyword>
<dbReference type="Proteomes" id="UP000426328">
    <property type="component" value="Chromosome"/>
</dbReference>
<feature type="transmembrane region" description="Helical" evidence="1">
    <location>
        <begin position="9"/>
        <end position="30"/>
    </location>
</feature>
<evidence type="ECO:0000313" key="2">
    <source>
        <dbReference type="EMBL" id="MQL54480.1"/>
    </source>
</evidence>
<dbReference type="KEGG" id="aamb:D1866_10165"/>
<accession>A0A650CX75</accession>
<name>A0A650CX75_ACIAM</name>
<evidence type="ECO:0000313" key="4">
    <source>
        <dbReference type="Proteomes" id="UP000426328"/>
    </source>
</evidence>
<gene>
    <name evidence="3" type="ORF">D1866_10165</name>
    <name evidence="2" type="ORF">GFB69_01605</name>
</gene>
<proteinExistence type="predicted"/>
<keyword evidence="1" id="KW-0812">Transmembrane</keyword>
<dbReference type="GeneID" id="42780099"/>
<keyword evidence="1" id="KW-0472">Membrane</keyword>
<dbReference type="RefSeq" id="WP_152939597.1">
    <property type="nucleotide sequence ID" value="NZ_CP045482.1"/>
</dbReference>
<dbReference type="InterPro" id="IPR002849">
    <property type="entry name" value="DUF131"/>
</dbReference>
<dbReference type="EMBL" id="WHYS01000001">
    <property type="protein sequence ID" value="MQL54480.1"/>
    <property type="molecule type" value="Genomic_DNA"/>
</dbReference>
<feature type="transmembrane region" description="Helical" evidence="1">
    <location>
        <begin position="42"/>
        <end position="58"/>
    </location>
</feature>
<reference evidence="2 5" key="1">
    <citation type="submission" date="2019-10" db="EMBL/GenBank/DDBJ databases">
        <title>Comparative genomics of sulfur disproportionating microorganisms.</title>
        <authorList>
            <person name="Ward L.M."/>
            <person name="Bertran E."/>
            <person name="Johnston D."/>
        </authorList>
    </citation>
    <scope>NUCLEOTIDE SEQUENCE [LARGE SCALE GENOMIC DNA]</scope>
    <source>
        <strain evidence="2 5">DSM 3772</strain>
    </source>
</reference>
<evidence type="ECO:0000256" key="1">
    <source>
        <dbReference type="SAM" id="Phobius"/>
    </source>
</evidence>
<dbReference type="AlphaFoldDB" id="A0A650CX75"/>
<sequence>MISQYLEELGILLIMLGFLIVFLGILYEAFKPREEGEEKETQAGGIILIGPIPIIFGSSKKIEKWMLIIALVIVVIMALLYLYEASSLHGINYSLYSNYHG</sequence>
<protein>
    <submittedName>
        <fullName evidence="3">DUF131 domain-containing protein</fullName>
    </submittedName>
</protein>
<keyword evidence="4" id="KW-1185">Reference proteome</keyword>
<dbReference type="Pfam" id="PF01998">
    <property type="entry name" value="DUF131"/>
    <property type="match status" value="1"/>
</dbReference>